<proteinExistence type="predicted"/>
<dbReference type="SUPFAM" id="SSF51126">
    <property type="entry name" value="Pectin lyase-like"/>
    <property type="match status" value="1"/>
</dbReference>
<name>A0A6A5UUH5_9PLEO</name>
<evidence type="ECO:0000313" key="5">
    <source>
        <dbReference type="Proteomes" id="UP000800036"/>
    </source>
</evidence>
<dbReference type="GO" id="GO:0016829">
    <property type="term" value="F:lyase activity"/>
    <property type="evidence" value="ECO:0007669"/>
    <property type="project" value="UniProtKB-KW"/>
</dbReference>
<keyword evidence="4" id="KW-0456">Lyase</keyword>
<evidence type="ECO:0000256" key="2">
    <source>
        <dbReference type="ARBA" id="ARBA00023180"/>
    </source>
</evidence>
<reference evidence="4" key="1">
    <citation type="journal article" date="2020" name="Stud. Mycol.">
        <title>101 Dothideomycetes genomes: a test case for predicting lifestyles and emergence of pathogens.</title>
        <authorList>
            <person name="Haridas S."/>
            <person name="Albert R."/>
            <person name="Binder M."/>
            <person name="Bloem J."/>
            <person name="Labutti K."/>
            <person name="Salamov A."/>
            <person name="Andreopoulos B."/>
            <person name="Baker S."/>
            <person name="Barry K."/>
            <person name="Bills G."/>
            <person name="Bluhm B."/>
            <person name="Cannon C."/>
            <person name="Castanera R."/>
            <person name="Culley D."/>
            <person name="Daum C."/>
            <person name="Ezra D."/>
            <person name="Gonzalez J."/>
            <person name="Henrissat B."/>
            <person name="Kuo A."/>
            <person name="Liang C."/>
            <person name="Lipzen A."/>
            <person name="Lutzoni F."/>
            <person name="Magnuson J."/>
            <person name="Mondo S."/>
            <person name="Nolan M."/>
            <person name="Ohm R."/>
            <person name="Pangilinan J."/>
            <person name="Park H.-J."/>
            <person name="Ramirez L."/>
            <person name="Alfaro M."/>
            <person name="Sun H."/>
            <person name="Tritt A."/>
            <person name="Yoshinaga Y."/>
            <person name="Zwiers L.-H."/>
            <person name="Turgeon B."/>
            <person name="Goodwin S."/>
            <person name="Spatafora J."/>
            <person name="Crous P."/>
            <person name="Grigoriev I."/>
        </authorList>
    </citation>
    <scope>NUCLEOTIDE SEQUENCE</scope>
    <source>
        <strain evidence="4">CBS 107.79</strain>
    </source>
</reference>
<gene>
    <name evidence="4" type="ORF">BU23DRAFT_603481</name>
</gene>
<feature type="compositionally biased region" description="Polar residues" evidence="3">
    <location>
        <begin position="7"/>
        <end position="16"/>
    </location>
</feature>
<dbReference type="InterPro" id="IPR012334">
    <property type="entry name" value="Pectin_lyas_fold"/>
</dbReference>
<dbReference type="OrthoDB" id="302705at2759"/>
<keyword evidence="2" id="KW-0325">Glycoprotein</keyword>
<evidence type="ECO:0000256" key="3">
    <source>
        <dbReference type="SAM" id="MobiDB-lite"/>
    </source>
</evidence>
<evidence type="ECO:0000313" key="4">
    <source>
        <dbReference type="EMBL" id="KAF1966576.1"/>
    </source>
</evidence>
<dbReference type="PANTHER" id="PTHR42970:SF1">
    <property type="entry name" value="PECTATE LYASE C-RELATED"/>
    <property type="match status" value="1"/>
</dbReference>
<dbReference type="InterPro" id="IPR011050">
    <property type="entry name" value="Pectin_lyase_fold/virulence"/>
</dbReference>
<protein>
    <submittedName>
        <fullName evidence="4">Pectate lyase</fullName>
    </submittedName>
</protein>
<keyword evidence="5" id="KW-1185">Reference proteome</keyword>
<dbReference type="GO" id="GO:0046872">
    <property type="term" value="F:metal ion binding"/>
    <property type="evidence" value="ECO:0007669"/>
    <property type="project" value="UniProtKB-KW"/>
</dbReference>
<dbReference type="InterPro" id="IPR013783">
    <property type="entry name" value="Ig-like_fold"/>
</dbReference>
<keyword evidence="1" id="KW-0479">Metal-binding</keyword>
<evidence type="ECO:0000256" key="1">
    <source>
        <dbReference type="ARBA" id="ARBA00022723"/>
    </source>
</evidence>
<feature type="region of interest" description="Disordered" evidence="3">
    <location>
        <begin position="1"/>
        <end position="31"/>
    </location>
</feature>
<organism evidence="4 5">
    <name type="scientific">Bimuria novae-zelandiae CBS 107.79</name>
    <dbReference type="NCBI Taxonomy" id="1447943"/>
    <lineage>
        <taxon>Eukaryota</taxon>
        <taxon>Fungi</taxon>
        <taxon>Dikarya</taxon>
        <taxon>Ascomycota</taxon>
        <taxon>Pezizomycotina</taxon>
        <taxon>Dothideomycetes</taxon>
        <taxon>Pleosporomycetidae</taxon>
        <taxon>Pleosporales</taxon>
        <taxon>Massarineae</taxon>
        <taxon>Didymosphaeriaceae</taxon>
        <taxon>Bimuria</taxon>
    </lineage>
</organism>
<dbReference type="InterPro" id="IPR052063">
    <property type="entry name" value="Polysaccharide_Lyase_1"/>
</dbReference>
<dbReference type="AlphaFoldDB" id="A0A6A5UUH5"/>
<dbReference type="PANTHER" id="PTHR42970">
    <property type="entry name" value="PECTATE LYASE C-RELATED"/>
    <property type="match status" value="1"/>
</dbReference>
<dbReference type="Proteomes" id="UP000800036">
    <property type="component" value="Unassembled WGS sequence"/>
</dbReference>
<dbReference type="EMBL" id="ML976744">
    <property type="protein sequence ID" value="KAF1966576.1"/>
    <property type="molecule type" value="Genomic_DNA"/>
</dbReference>
<sequence length="849" mass="90846">MIKDHLNNTYVTSHGRSPSEGEGLNGKSQNACNNVDSKMTRLATKETAISARAVAPSDGGTRMRVQFYSPSARDLSDNDWSRWWLSDWNTTMINNVKLELKANATLKGGEYKQQYRRPVPSLGERIVNQGITTETNNGSITLTIAGLPAGEHTLTTWHNAWEGVSNPATVSITANGTSVATGVKQTSRVDNVYESGSSYVKFNVASSTAMVVIVYVPSGGDGRVFLNGIEIDGPSIAQQISFPSPANKDEWVDLKNSSSLFASWRAPSGVSDAKYNVYVGTEATSLNSVATGVSSNTATLTGLNTLDTFYWRVDVVSGNSTYIGRVYMFRGRQLAFPGAEGWGRFARGGRGGKVVKVTSLEDSTAEGTLRYALTVATGPRIVVFDVGGVITTKSRMTVNSQYITVAAQTAPGKGIVIQGWPVGLSGGIDVIIRHMRVRPGKISGSTIDGMGMQGSNHCIFDHCSISWTIDESFSSRAANNITLQRTMIAEPLNDAGHKNYPAGTQHGYAASIGGNVGSFHHNLIAHAEGRSWSMAGGLNDSGYFAGRLDIRNNVVYNFGGRTTDGGANEVNFVGNYYKPGPNSKPTYDLSGTYEDAANGKQQYYCEGNSMVGKFDQNSQQVFSDGDGKNSSVACTAKVTNGGVSYQKFFDSPFFESYVETQPSTEAYKRVVSDTGARSPVLDDHDKRIVNETVTGTQTYKGSKTGKAGIIDDPEDVGGLEDFPTTTRAPSWDADNDGIADWWDGSTDGEGYTPIEGYINFMAEPHVFVSPGKSVEVDLISRLAAGFKSPTFTASGSVKGTAKVSGGSMTYTADSSTGIDYVDVAIKDSEGSTWTRKVGVAIFEEAESAQ</sequence>
<accession>A0A6A5UUH5</accession>
<dbReference type="Gene3D" id="2.60.40.10">
    <property type="entry name" value="Immunoglobulins"/>
    <property type="match status" value="1"/>
</dbReference>
<dbReference type="Gene3D" id="2.160.20.10">
    <property type="entry name" value="Single-stranded right-handed beta-helix, Pectin lyase-like"/>
    <property type="match status" value="1"/>
</dbReference>